<keyword evidence="3" id="KW-1133">Transmembrane helix</keyword>
<dbReference type="InterPro" id="IPR051203">
    <property type="entry name" value="Polysaccharide_Synthase-Rel"/>
</dbReference>
<feature type="transmembrane region" description="Helical" evidence="3">
    <location>
        <begin position="108"/>
        <end position="133"/>
    </location>
</feature>
<dbReference type="Proteomes" id="UP000031521">
    <property type="component" value="Chromosome"/>
</dbReference>
<dbReference type="Gene3D" id="3.40.50.720">
    <property type="entry name" value="NAD(P)-binding Rossmann-like Domain"/>
    <property type="match status" value="2"/>
</dbReference>
<dbReference type="PANTHER" id="PTHR43318:SF1">
    <property type="entry name" value="POLYSACCHARIDE BIOSYNTHESIS PROTEIN EPSC-RELATED"/>
    <property type="match status" value="1"/>
</dbReference>
<dbReference type="InterPro" id="IPR029063">
    <property type="entry name" value="SAM-dependent_MTases_sf"/>
</dbReference>
<dbReference type="InterPro" id="IPR036291">
    <property type="entry name" value="NAD(P)-bd_dom_sf"/>
</dbReference>
<dbReference type="SUPFAM" id="SSF51735">
    <property type="entry name" value="NAD(P)-binding Rossmann-fold domains"/>
    <property type="match status" value="1"/>
</dbReference>
<feature type="transmembrane region" description="Helical" evidence="3">
    <location>
        <begin position="12"/>
        <end position="36"/>
    </location>
</feature>
<keyword evidence="6" id="KW-1185">Reference proteome</keyword>
<protein>
    <submittedName>
        <fullName evidence="5">Polysaccharide biosynthesis protein CapD</fullName>
    </submittedName>
</protein>
<dbReference type="Pfam" id="PF02719">
    <property type="entry name" value="Polysacc_synt_2"/>
    <property type="match status" value="1"/>
</dbReference>
<evidence type="ECO:0000256" key="1">
    <source>
        <dbReference type="ARBA" id="ARBA00007430"/>
    </source>
</evidence>
<dbReference type="EMBL" id="CP004393">
    <property type="protein sequence ID" value="AJE45231.1"/>
    <property type="molecule type" value="Genomic_DNA"/>
</dbReference>
<keyword evidence="3" id="KW-0472">Membrane</keyword>
<comment type="similarity">
    <text evidence="1">Belongs to the polysaccharide synthase family.</text>
</comment>
<feature type="transmembrane region" description="Helical" evidence="3">
    <location>
        <begin position="84"/>
        <end position="102"/>
    </location>
</feature>
<dbReference type="InterPro" id="IPR003869">
    <property type="entry name" value="Polysac_CapD-like"/>
</dbReference>
<evidence type="ECO:0000256" key="2">
    <source>
        <dbReference type="SAM" id="MobiDB-lite"/>
    </source>
</evidence>
<evidence type="ECO:0000259" key="4">
    <source>
        <dbReference type="Pfam" id="PF02719"/>
    </source>
</evidence>
<dbReference type="STRING" id="1208324.P73_0516"/>
<feature type="region of interest" description="Disordered" evidence="2">
    <location>
        <begin position="613"/>
        <end position="651"/>
    </location>
</feature>
<feature type="domain" description="Polysaccharide biosynthesis protein CapD-like" evidence="4">
    <location>
        <begin position="282"/>
        <end position="574"/>
    </location>
</feature>
<dbReference type="SUPFAM" id="SSF53335">
    <property type="entry name" value="S-adenosyl-L-methionine-dependent methyltransferases"/>
    <property type="match status" value="1"/>
</dbReference>
<sequence length="651" mass="70069">MISGLTALPVQVVRSVPLLADLLVFLTALTVSGLVLHPGEPGLRAAPFVWLYPMVGIAGPGISLGLRLNRIRLVMLNARDLDRLARAALACSFGLLGVALLLDVPRALALATAFGIVAFSGLVGARLLAIAALTRLRERQRSREPVAIFGAGPAGVQLASSLSQSSDVRPVAFFDDNPTMQGMDIGGLPVWSPKDLVGDLYRHGIDRLIIALPDDARTRQRTLVEMCRRAEIEVRILPSSLELLAQGGRVRPGPVEAHDILGREKVDLETPEVAQSYAGRVVMVTGAGGSIGSELCRQLVECGPAKIVLFEQSEYNLYRIDLELRERAAGHGVALATCLGSVADPVRVRDVIAGQGVEIVLHAAAYKHVPMVEANELEGARNNVLGTRVIADAAVEAGLERFILVSTDKAVRPTSVMGATKRLAELIVQDLQTRAPRTKFAMVRFGNVLGSSGSVLPLFQEQIRAGGPVTVTHPEICRYFMTVSEASRLVLLAGAYAEGGDVFVLDMGRPQRVMDLARRLIHLSGRRVKDPATGLGDIEIRVTGLRPGEKLHEELFVDAGSLRRTPHPKILRAEEAMLSEFEVAAILREVQQAIETSNPEKLRAIARERVEGYAAGQLPRKNRSASDPGPRGPRVSPRRVTGAGSPRQPDL</sequence>
<name>A0A0B5DWX3_9RHOB</name>
<accession>A0A0B5DWX3</accession>
<evidence type="ECO:0000313" key="5">
    <source>
        <dbReference type="EMBL" id="AJE45231.1"/>
    </source>
</evidence>
<reference evidence="5 6" key="1">
    <citation type="journal article" date="2014" name="Int. J. Syst. Evol. Microbiol.">
        <title>Celeribacter indicus sp. nov., a polycyclic aromatic hydrocarbon-degrading bacterium from deep-sea sediment and reclassification of Huaishuia halophila as Celeribacter halophilus comb. nov.</title>
        <authorList>
            <person name="Lai Q."/>
            <person name="Cao J."/>
            <person name="Yuan J."/>
            <person name="Li F."/>
            <person name="Shao Z."/>
        </authorList>
    </citation>
    <scope>NUCLEOTIDE SEQUENCE [LARGE SCALE GENOMIC DNA]</scope>
    <source>
        <strain evidence="5">P73</strain>
    </source>
</reference>
<dbReference type="Pfam" id="PF13727">
    <property type="entry name" value="CoA_binding_3"/>
    <property type="match status" value="1"/>
</dbReference>
<feature type="compositionally biased region" description="Low complexity" evidence="2">
    <location>
        <begin position="628"/>
        <end position="640"/>
    </location>
</feature>
<dbReference type="CDD" id="cd05237">
    <property type="entry name" value="UDP_invert_4-6DH_SDR_e"/>
    <property type="match status" value="1"/>
</dbReference>
<dbReference type="HOGENOM" id="CLU_013560_6_2_5"/>
<evidence type="ECO:0000256" key="3">
    <source>
        <dbReference type="SAM" id="Phobius"/>
    </source>
</evidence>
<feature type="transmembrane region" description="Helical" evidence="3">
    <location>
        <begin position="48"/>
        <end position="68"/>
    </location>
</feature>
<dbReference type="KEGG" id="cid:P73_0516"/>
<dbReference type="PANTHER" id="PTHR43318">
    <property type="entry name" value="UDP-N-ACETYLGLUCOSAMINE 4,6-DEHYDRATASE"/>
    <property type="match status" value="1"/>
</dbReference>
<proteinExistence type="inferred from homology"/>
<gene>
    <name evidence="5" type="ORF">P73_0516</name>
</gene>
<dbReference type="AlphaFoldDB" id="A0A0B5DWX3"/>
<keyword evidence="3" id="KW-0812">Transmembrane</keyword>
<evidence type="ECO:0000313" key="6">
    <source>
        <dbReference type="Proteomes" id="UP000031521"/>
    </source>
</evidence>
<organism evidence="5 6">
    <name type="scientific">Celeribacter indicus</name>
    <dbReference type="NCBI Taxonomy" id="1208324"/>
    <lineage>
        <taxon>Bacteria</taxon>
        <taxon>Pseudomonadati</taxon>
        <taxon>Pseudomonadota</taxon>
        <taxon>Alphaproteobacteria</taxon>
        <taxon>Rhodobacterales</taxon>
        <taxon>Roseobacteraceae</taxon>
        <taxon>Celeribacter</taxon>
    </lineage>
</organism>